<dbReference type="PROSITE" id="PS50879">
    <property type="entry name" value="RNASE_H_1"/>
    <property type="match status" value="1"/>
</dbReference>
<dbReference type="SUPFAM" id="SSF55658">
    <property type="entry name" value="L9 N-domain-like"/>
    <property type="match status" value="2"/>
</dbReference>
<evidence type="ECO:0000256" key="7">
    <source>
        <dbReference type="ARBA" id="ARBA00022722"/>
    </source>
</evidence>
<dbReference type="EMBL" id="NAJO01000075">
    <property type="protein sequence ID" value="OQN95963.1"/>
    <property type="molecule type" value="Genomic_DNA"/>
</dbReference>
<dbReference type="InterPro" id="IPR009027">
    <property type="entry name" value="Ribosomal_bL9/RNase_H1_N"/>
</dbReference>
<comment type="cofactor">
    <cofactor evidence="2">
        <name>Mg(2+)</name>
        <dbReference type="ChEBI" id="CHEBI:18420"/>
    </cofactor>
</comment>
<dbReference type="GO" id="GO:0003676">
    <property type="term" value="F:nucleic acid binding"/>
    <property type="evidence" value="ECO:0007669"/>
    <property type="project" value="InterPro"/>
</dbReference>
<dbReference type="FunFam" id="3.40.970.10:FF:000002">
    <property type="entry name" value="Ribonuclease H"/>
    <property type="match status" value="1"/>
</dbReference>
<dbReference type="InterPro" id="IPR037056">
    <property type="entry name" value="RNase_H1_N_sf"/>
</dbReference>
<dbReference type="EC" id="3.1.26.4" evidence="5"/>
<evidence type="ECO:0000256" key="12">
    <source>
        <dbReference type="SAM" id="MobiDB-lite"/>
    </source>
</evidence>
<dbReference type="SUPFAM" id="SSF53098">
    <property type="entry name" value="Ribonuclease H-like"/>
    <property type="match status" value="1"/>
</dbReference>
<comment type="similarity">
    <text evidence="4">Belongs to the RNase H family.</text>
</comment>
<dbReference type="InterPro" id="IPR011320">
    <property type="entry name" value="RNase_H1_N"/>
</dbReference>
<feature type="domain" description="RNase H type-1" evidence="13">
    <location>
        <begin position="251"/>
        <end position="422"/>
    </location>
</feature>
<dbReference type="PANTHER" id="PTHR10642:SF26">
    <property type="entry name" value="RIBONUCLEASE H1"/>
    <property type="match status" value="1"/>
</dbReference>
<comment type="catalytic activity">
    <reaction evidence="1">
        <text>Endonucleolytic cleavage to 5'-phosphomonoester.</text>
        <dbReference type="EC" id="3.1.26.4"/>
    </reaction>
</comment>
<dbReference type="STRING" id="1507870.A0A1V8SA79"/>
<comment type="function">
    <text evidence="3">Endonuclease that specifically degrades the RNA of RNA-DNA hybrids.</text>
</comment>
<keyword evidence="10" id="KW-0378">Hydrolase</keyword>
<keyword evidence="8" id="KW-0479">Metal-binding</keyword>
<reference evidence="15" key="1">
    <citation type="submission" date="2017-03" db="EMBL/GenBank/DDBJ databases">
        <title>Genomes of endolithic fungi from Antarctica.</title>
        <authorList>
            <person name="Coleine C."/>
            <person name="Masonjones S."/>
            <person name="Stajich J.E."/>
        </authorList>
    </citation>
    <scope>NUCLEOTIDE SEQUENCE [LARGE SCALE GENOMIC DNA]</scope>
    <source>
        <strain evidence="15">CCFEE 5527</strain>
    </source>
</reference>
<accession>A0A1V8SA79</accession>
<comment type="caution">
    <text evidence="14">The sequence shown here is derived from an EMBL/GenBank/DDBJ whole genome shotgun (WGS) entry which is preliminary data.</text>
</comment>
<name>A0A1V8SA79_9PEZI</name>
<keyword evidence="9" id="KW-0255">Endonuclease</keyword>
<dbReference type="InterPro" id="IPR012337">
    <property type="entry name" value="RNaseH-like_sf"/>
</dbReference>
<evidence type="ECO:0000313" key="14">
    <source>
        <dbReference type="EMBL" id="OQN95963.1"/>
    </source>
</evidence>
<dbReference type="FunFam" id="3.40.970.10:FF:000001">
    <property type="entry name" value="Ribonuclease H1"/>
    <property type="match status" value="1"/>
</dbReference>
<protein>
    <recommendedName>
        <fullName evidence="6">Ribonuclease H</fullName>
        <ecNumber evidence="5">3.1.26.4</ecNumber>
    </recommendedName>
</protein>
<dbReference type="Pfam" id="PF00075">
    <property type="entry name" value="RNase_H"/>
    <property type="match status" value="1"/>
</dbReference>
<evidence type="ECO:0000256" key="2">
    <source>
        <dbReference type="ARBA" id="ARBA00001946"/>
    </source>
</evidence>
<evidence type="ECO:0000256" key="5">
    <source>
        <dbReference type="ARBA" id="ARBA00012180"/>
    </source>
</evidence>
<dbReference type="Gene3D" id="3.30.420.10">
    <property type="entry name" value="Ribonuclease H-like superfamily/Ribonuclease H"/>
    <property type="match status" value="1"/>
</dbReference>
<dbReference type="FunCoup" id="A0A1V8SA79">
    <property type="interactions" value="457"/>
</dbReference>
<keyword evidence="7" id="KW-0540">Nuclease</keyword>
<organism evidence="14 15">
    <name type="scientific">Cryoendolithus antarcticus</name>
    <dbReference type="NCBI Taxonomy" id="1507870"/>
    <lineage>
        <taxon>Eukaryota</taxon>
        <taxon>Fungi</taxon>
        <taxon>Dikarya</taxon>
        <taxon>Ascomycota</taxon>
        <taxon>Pezizomycotina</taxon>
        <taxon>Dothideomycetes</taxon>
        <taxon>Dothideomycetidae</taxon>
        <taxon>Cladosporiales</taxon>
        <taxon>Cladosporiaceae</taxon>
        <taxon>Cryoendolithus</taxon>
    </lineage>
</organism>
<dbReference type="GO" id="GO:0046872">
    <property type="term" value="F:metal ion binding"/>
    <property type="evidence" value="ECO:0007669"/>
    <property type="project" value="UniProtKB-KW"/>
</dbReference>
<dbReference type="InterPro" id="IPR050092">
    <property type="entry name" value="RNase_H"/>
</dbReference>
<dbReference type="CDD" id="cd09280">
    <property type="entry name" value="RNase_HI_eukaryote_like"/>
    <property type="match status" value="1"/>
</dbReference>
<evidence type="ECO:0000256" key="11">
    <source>
        <dbReference type="ARBA" id="ARBA00022842"/>
    </source>
</evidence>
<keyword evidence="15" id="KW-1185">Reference proteome</keyword>
<sequence>MAAEMDVPTNGFTSVNNAIAHPPSPPSTIGSAGTKRKRDAKTPAPKFYAVRTGKAPGIYHTWTDCLDQVRGFPKAVFKSFTSLTEAESFLHNQQSAGGEGKVSKYYGVRSGRNPGVYTSWSDVLEQITGWKAPKHKAFKTKGEAEQWVADGTNMSYPMSDIALESVESLEGPSAKKPKTTIRLKPYSGVKTEISPTPLDPSAYSPGSAPLPISTEDGFDPNITLDSITNGVRYKTATERALLKPQVVRPARDSWIKIYTDGSALANGQAHAIGGIGIYFGPGDKRNEGSALTGSRQTNQRAELSAIFRALELAPQDRRIIIVSDSNYAINCVTIWFQKWRSNGYINAQGRAVENKDLIIKIVDVLEQRFRTNRHRTDAEEDELAEGGHWERGPAAVKFEWIRGHAGSEGNVEADRLAVAAAREAREARDAAVVVPGGTVETADVMQEVNGTA</sequence>
<evidence type="ECO:0000256" key="1">
    <source>
        <dbReference type="ARBA" id="ARBA00000077"/>
    </source>
</evidence>
<dbReference type="GO" id="GO:0043137">
    <property type="term" value="P:DNA replication, removal of RNA primer"/>
    <property type="evidence" value="ECO:0007669"/>
    <property type="project" value="TreeGrafter"/>
</dbReference>
<keyword evidence="11" id="KW-0460">Magnesium</keyword>
<dbReference type="Gene3D" id="3.40.970.10">
    <property type="entry name" value="Ribonuclease H1, N-terminal domain"/>
    <property type="match status" value="2"/>
</dbReference>
<dbReference type="PANTHER" id="PTHR10642">
    <property type="entry name" value="RIBONUCLEASE H1"/>
    <property type="match status" value="1"/>
</dbReference>
<dbReference type="GO" id="GO:0004523">
    <property type="term" value="F:RNA-DNA hybrid ribonuclease activity"/>
    <property type="evidence" value="ECO:0007669"/>
    <property type="project" value="UniProtKB-EC"/>
</dbReference>
<evidence type="ECO:0000256" key="10">
    <source>
        <dbReference type="ARBA" id="ARBA00022801"/>
    </source>
</evidence>
<dbReference type="OrthoDB" id="407198at2759"/>
<evidence type="ECO:0000256" key="6">
    <source>
        <dbReference type="ARBA" id="ARBA00017721"/>
    </source>
</evidence>
<evidence type="ECO:0000259" key="13">
    <source>
        <dbReference type="PROSITE" id="PS50879"/>
    </source>
</evidence>
<dbReference type="Proteomes" id="UP000192596">
    <property type="component" value="Unassembled WGS sequence"/>
</dbReference>
<dbReference type="Pfam" id="PF01693">
    <property type="entry name" value="Cauli_VI"/>
    <property type="match status" value="2"/>
</dbReference>
<gene>
    <name evidence="14" type="ORF">B0A48_17906</name>
</gene>
<evidence type="ECO:0000256" key="8">
    <source>
        <dbReference type="ARBA" id="ARBA00022723"/>
    </source>
</evidence>
<proteinExistence type="inferred from homology"/>
<dbReference type="InParanoid" id="A0A1V8SA79"/>
<evidence type="ECO:0000256" key="4">
    <source>
        <dbReference type="ARBA" id="ARBA00005300"/>
    </source>
</evidence>
<evidence type="ECO:0000256" key="3">
    <source>
        <dbReference type="ARBA" id="ARBA00004065"/>
    </source>
</evidence>
<evidence type="ECO:0000313" key="15">
    <source>
        <dbReference type="Proteomes" id="UP000192596"/>
    </source>
</evidence>
<dbReference type="AlphaFoldDB" id="A0A1V8SA79"/>
<dbReference type="InterPro" id="IPR002156">
    <property type="entry name" value="RNaseH_domain"/>
</dbReference>
<feature type="region of interest" description="Disordered" evidence="12">
    <location>
        <begin position="1"/>
        <end position="44"/>
    </location>
</feature>
<dbReference type="InterPro" id="IPR036397">
    <property type="entry name" value="RNaseH_sf"/>
</dbReference>
<evidence type="ECO:0000256" key="9">
    <source>
        <dbReference type="ARBA" id="ARBA00022759"/>
    </source>
</evidence>